<gene>
    <name evidence="10" type="ORF">W911_11980</name>
</gene>
<feature type="transmembrane region" description="Helical" evidence="8">
    <location>
        <begin position="57"/>
        <end position="78"/>
    </location>
</feature>
<feature type="transmembrane region" description="Helical" evidence="8">
    <location>
        <begin position="175"/>
        <end position="192"/>
    </location>
</feature>
<evidence type="ECO:0000256" key="2">
    <source>
        <dbReference type="ARBA" id="ARBA00012438"/>
    </source>
</evidence>
<dbReference type="Gene3D" id="1.10.287.130">
    <property type="match status" value="1"/>
</dbReference>
<dbReference type="GO" id="GO:0005886">
    <property type="term" value="C:plasma membrane"/>
    <property type="evidence" value="ECO:0007669"/>
    <property type="project" value="TreeGrafter"/>
</dbReference>
<protein>
    <recommendedName>
        <fullName evidence="2">histidine kinase</fullName>
        <ecNumber evidence="2">2.7.13.3</ecNumber>
    </recommendedName>
</protein>
<dbReference type="InterPro" id="IPR003661">
    <property type="entry name" value="HisK_dim/P_dom"/>
</dbReference>
<feature type="transmembrane region" description="Helical" evidence="8">
    <location>
        <begin position="121"/>
        <end position="142"/>
    </location>
</feature>
<evidence type="ECO:0000256" key="1">
    <source>
        <dbReference type="ARBA" id="ARBA00000085"/>
    </source>
</evidence>
<evidence type="ECO:0000259" key="9">
    <source>
        <dbReference type="PROSITE" id="PS50109"/>
    </source>
</evidence>
<keyword evidence="6" id="KW-0902">Two-component regulatory system</keyword>
<dbReference type="Pfam" id="PF02518">
    <property type="entry name" value="HATPase_c"/>
    <property type="match status" value="1"/>
</dbReference>
<dbReference type="PANTHER" id="PTHR43047">
    <property type="entry name" value="TWO-COMPONENT HISTIDINE PROTEIN KINASE"/>
    <property type="match status" value="1"/>
</dbReference>
<dbReference type="GO" id="GO:0000155">
    <property type="term" value="F:phosphorelay sensor kinase activity"/>
    <property type="evidence" value="ECO:0007669"/>
    <property type="project" value="InterPro"/>
</dbReference>
<dbReference type="AlphaFoldDB" id="V5SDL4"/>
<dbReference type="Proteomes" id="UP000018542">
    <property type="component" value="Chromosome"/>
</dbReference>
<dbReference type="PANTHER" id="PTHR43047:SF72">
    <property type="entry name" value="OSMOSENSING HISTIDINE PROTEIN KINASE SLN1"/>
    <property type="match status" value="1"/>
</dbReference>
<evidence type="ECO:0000256" key="3">
    <source>
        <dbReference type="ARBA" id="ARBA00022553"/>
    </source>
</evidence>
<dbReference type="InterPro" id="IPR004358">
    <property type="entry name" value="Sig_transdc_His_kin-like_C"/>
</dbReference>
<keyword evidence="5 10" id="KW-0418">Kinase</keyword>
<dbReference type="PROSITE" id="PS50109">
    <property type="entry name" value="HIS_KIN"/>
    <property type="match status" value="1"/>
</dbReference>
<evidence type="ECO:0000256" key="4">
    <source>
        <dbReference type="ARBA" id="ARBA00022679"/>
    </source>
</evidence>
<evidence type="ECO:0000313" key="11">
    <source>
        <dbReference type="Proteomes" id="UP000018542"/>
    </source>
</evidence>
<reference evidence="10 11" key="1">
    <citation type="journal article" date="2014" name="Genome Announc.">
        <title>Complete Genome Sequence of Hyphomicrobium nitrativorans Strain NL23, a Denitrifying Bacterium Isolated from Biofilm of a Methanol-Fed Denitrification System Treating Seawater at the Montreal Biodome.</title>
        <authorList>
            <person name="Martineau C."/>
            <person name="Villeneuve C."/>
            <person name="Mauffrey F."/>
            <person name="Villemur R."/>
        </authorList>
    </citation>
    <scope>NUCLEOTIDE SEQUENCE [LARGE SCALE GENOMIC DNA]</scope>
    <source>
        <strain evidence="10">NL23</strain>
    </source>
</reference>
<dbReference type="PATRIC" id="fig|1029756.8.peg.2487"/>
<keyword evidence="8" id="KW-0812">Transmembrane</keyword>
<keyword evidence="8" id="KW-1133">Transmembrane helix</keyword>
<feature type="domain" description="Histidine kinase" evidence="9">
    <location>
        <begin position="268"/>
        <end position="489"/>
    </location>
</feature>
<evidence type="ECO:0000256" key="5">
    <source>
        <dbReference type="ARBA" id="ARBA00022777"/>
    </source>
</evidence>
<accession>V5SDL4</accession>
<dbReference type="InterPro" id="IPR036097">
    <property type="entry name" value="HisK_dim/P_sf"/>
</dbReference>
<evidence type="ECO:0000256" key="6">
    <source>
        <dbReference type="ARBA" id="ARBA00023012"/>
    </source>
</evidence>
<dbReference type="SUPFAM" id="SSF47384">
    <property type="entry name" value="Homodimeric domain of signal transducing histidine kinase"/>
    <property type="match status" value="1"/>
</dbReference>
<dbReference type="CDD" id="cd00082">
    <property type="entry name" value="HisKA"/>
    <property type="match status" value="1"/>
</dbReference>
<dbReference type="SMART" id="SM00388">
    <property type="entry name" value="HisKA"/>
    <property type="match status" value="1"/>
</dbReference>
<sequence length="534" mass="59259">MDNDTRSQILAELRSRHAARKRADEDVKAARDRLTRGGDIKPEFEFELMGLFARNELSAAVTIWALAAIFALASMFWAPWFEGSLWLTLVIASKVILLELCRRFVAHARHDSDLKLWRRRFILAELFCGVVWAGFALVGMGAGGSEPFSSHVFIFASLIVLLAVRMTFTSPMMSLLYVGTIPMTIAVSTRLIMMGEPFYYALAAMAVGVHIYFVFLAKGIRQTTLQMLAFRAEKDMLIAELHEEKLVSDEARRRAEAGSKAKSRFLATMSHELRTPLNAIMGFSEVMKDEMFGQHSAPVYREYANDIYDSGRHLLQLINEILDLSRIEAGRYELVEERAHLGDIAQDCQRLLTLRADSKGLEVSMEIDSDLPQVWVDVRAMRQICLNLLSNAIKFTPKGGRVSLAVGQAADGGQILIIRDTGPGIPADEIPKVLQAFGQGSLAHETAEGGTGLGLPIVKSLIELHGGTFDLSSELRKGTEVRVFLPPKRVLATVAPLQPLGAERHRQPTPPPTRKPRLKVTPRPPSPLRPTRVA</sequence>
<keyword evidence="3" id="KW-0597">Phosphoprotein</keyword>
<evidence type="ECO:0000256" key="8">
    <source>
        <dbReference type="SAM" id="Phobius"/>
    </source>
</evidence>
<dbReference type="InterPro" id="IPR036890">
    <property type="entry name" value="HATPase_C_sf"/>
</dbReference>
<keyword evidence="4" id="KW-0808">Transferase</keyword>
<dbReference type="GO" id="GO:0009927">
    <property type="term" value="F:histidine phosphotransfer kinase activity"/>
    <property type="evidence" value="ECO:0007669"/>
    <property type="project" value="TreeGrafter"/>
</dbReference>
<dbReference type="OrthoDB" id="9813151at2"/>
<evidence type="ECO:0000313" key="10">
    <source>
        <dbReference type="EMBL" id="AHB48961.1"/>
    </source>
</evidence>
<dbReference type="EC" id="2.7.13.3" evidence="2"/>
<dbReference type="InterPro" id="IPR003594">
    <property type="entry name" value="HATPase_dom"/>
</dbReference>
<dbReference type="Gene3D" id="3.30.565.10">
    <property type="entry name" value="Histidine kinase-like ATPase, C-terminal domain"/>
    <property type="match status" value="1"/>
</dbReference>
<dbReference type="RefSeq" id="WP_023787736.1">
    <property type="nucleotide sequence ID" value="NC_022997.1"/>
</dbReference>
<dbReference type="SMART" id="SM00387">
    <property type="entry name" value="HATPase_c"/>
    <property type="match status" value="1"/>
</dbReference>
<keyword evidence="8" id="KW-0472">Membrane</keyword>
<proteinExistence type="predicted"/>
<feature type="region of interest" description="Disordered" evidence="7">
    <location>
        <begin position="495"/>
        <end position="534"/>
    </location>
</feature>
<feature type="transmembrane region" description="Helical" evidence="8">
    <location>
        <begin position="148"/>
        <end position="168"/>
    </location>
</feature>
<evidence type="ECO:0000256" key="7">
    <source>
        <dbReference type="SAM" id="MobiDB-lite"/>
    </source>
</evidence>
<comment type="catalytic activity">
    <reaction evidence="1">
        <text>ATP + protein L-histidine = ADP + protein N-phospho-L-histidine.</text>
        <dbReference type="EC" id="2.7.13.3"/>
    </reaction>
</comment>
<dbReference type="InterPro" id="IPR005467">
    <property type="entry name" value="His_kinase_dom"/>
</dbReference>
<dbReference type="STRING" id="1029756.W911_11980"/>
<dbReference type="HOGENOM" id="CLU_000445_114_75_5"/>
<feature type="transmembrane region" description="Helical" evidence="8">
    <location>
        <begin position="198"/>
        <end position="217"/>
    </location>
</feature>
<dbReference type="Pfam" id="PF00512">
    <property type="entry name" value="HisKA"/>
    <property type="match status" value="1"/>
</dbReference>
<dbReference type="FunFam" id="1.10.287.130:FF:000001">
    <property type="entry name" value="Two-component sensor histidine kinase"/>
    <property type="match status" value="1"/>
</dbReference>
<dbReference type="EMBL" id="CP006912">
    <property type="protein sequence ID" value="AHB48961.1"/>
    <property type="molecule type" value="Genomic_DNA"/>
</dbReference>
<name>V5SDL4_9HYPH</name>
<dbReference type="KEGG" id="hni:W911_11980"/>
<keyword evidence="11" id="KW-1185">Reference proteome</keyword>
<dbReference type="SUPFAM" id="SSF55874">
    <property type="entry name" value="ATPase domain of HSP90 chaperone/DNA topoisomerase II/histidine kinase"/>
    <property type="match status" value="1"/>
</dbReference>
<feature type="transmembrane region" description="Helical" evidence="8">
    <location>
        <begin position="84"/>
        <end position="101"/>
    </location>
</feature>
<organism evidence="10 11">
    <name type="scientific">Hyphomicrobium nitrativorans NL23</name>
    <dbReference type="NCBI Taxonomy" id="1029756"/>
    <lineage>
        <taxon>Bacteria</taxon>
        <taxon>Pseudomonadati</taxon>
        <taxon>Pseudomonadota</taxon>
        <taxon>Alphaproteobacteria</taxon>
        <taxon>Hyphomicrobiales</taxon>
        <taxon>Hyphomicrobiaceae</taxon>
        <taxon>Hyphomicrobium</taxon>
    </lineage>
</organism>
<dbReference type="PRINTS" id="PR00344">
    <property type="entry name" value="BCTRLSENSOR"/>
</dbReference>